<evidence type="ECO:0000313" key="8">
    <source>
        <dbReference type="EMBL" id="RFA10351.1"/>
    </source>
</evidence>
<evidence type="ECO:0000256" key="5">
    <source>
        <dbReference type="SAM" id="MobiDB-lite"/>
    </source>
</evidence>
<feature type="domain" description="Carbohydrate kinase FGGY C-terminal" evidence="7">
    <location>
        <begin position="289"/>
        <end position="485"/>
    </location>
</feature>
<comment type="similarity">
    <text evidence="1">Belongs to the FGGY kinase family.</text>
</comment>
<keyword evidence="2" id="KW-0859">Xylose metabolism</keyword>
<comment type="caution">
    <text evidence="8">The sequence shown here is derived from an EMBL/GenBank/DDBJ whole genome shotgun (WGS) entry which is preliminary data.</text>
</comment>
<dbReference type="GO" id="GO:0042732">
    <property type="term" value="P:D-xylose metabolic process"/>
    <property type="evidence" value="ECO:0007669"/>
    <property type="project" value="UniProtKB-KW"/>
</dbReference>
<dbReference type="PANTHER" id="PTHR43095">
    <property type="entry name" value="SUGAR KINASE"/>
    <property type="match status" value="1"/>
</dbReference>
<dbReference type="EMBL" id="NBWZ01000001">
    <property type="protein sequence ID" value="RFA10351.1"/>
    <property type="molecule type" value="Genomic_DNA"/>
</dbReference>
<dbReference type="GO" id="GO:0016301">
    <property type="term" value="F:kinase activity"/>
    <property type="evidence" value="ECO:0007669"/>
    <property type="project" value="UniProtKB-KW"/>
</dbReference>
<dbReference type="CDD" id="cd07809">
    <property type="entry name" value="ASKHA_NBD_FGGY_BaXK-like"/>
    <property type="match status" value="1"/>
</dbReference>
<dbReference type="InterPro" id="IPR018484">
    <property type="entry name" value="FGGY_N"/>
</dbReference>
<dbReference type="PANTHER" id="PTHR43095:SF5">
    <property type="entry name" value="XYLULOSE KINASE"/>
    <property type="match status" value="1"/>
</dbReference>
<keyword evidence="3" id="KW-0808">Transferase</keyword>
<protein>
    <submittedName>
        <fullName evidence="8">ATPase</fullName>
    </submittedName>
</protein>
<name>A0A3E0VKV2_9MICO</name>
<dbReference type="RefSeq" id="WP_116415731.1">
    <property type="nucleotide sequence ID" value="NZ_NBWZ01000001.1"/>
</dbReference>
<dbReference type="Gene3D" id="3.30.420.40">
    <property type="match status" value="2"/>
</dbReference>
<keyword evidence="9" id="KW-1185">Reference proteome</keyword>
<dbReference type="SUPFAM" id="SSF53067">
    <property type="entry name" value="Actin-like ATPase domain"/>
    <property type="match status" value="2"/>
</dbReference>
<dbReference type="InterPro" id="IPR043129">
    <property type="entry name" value="ATPase_NBD"/>
</dbReference>
<dbReference type="OrthoDB" id="9760563at2"/>
<reference evidence="8 9" key="1">
    <citation type="submission" date="2017-04" db="EMBL/GenBank/DDBJ databases">
        <title>Comparative genome analysis of Subtercola boreus.</title>
        <authorList>
            <person name="Cho Y.-J."/>
            <person name="Cho A."/>
            <person name="Kim O.-S."/>
            <person name="Lee J.-I."/>
        </authorList>
    </citation>
    <scope>NUCLEOTIDE SEQUENCE [LARGE SCALE GENOMIC DNA]</scope>
    <source>
        <strain evidence="8 9">K300</strain>
    </source>
</reference>
<dbReference type="InterPro" id="IPR050406">
    <property type="entry name" value="FGGY_Carb_Kinase"/>
</dbReference>
<sequence length="600" mass="61385">MTEPSPAPTPSAADTTAADAIRSGRATLGIELGSTRIKACLVGDDPSDVLAVGSFEWDNEFTDRRWTYSLENVWAGIQSAYAGLVSDVQARHGVLPTSFGAIGISAMMHGYLAFDEAGDLLVPFRTWRNTTTGPAAAELTESFGVNIPLRWSIAHLHQAVLDAEPHIPDVRHITTLAGYVHWRLTGRTVLGVGDASGMFPIDSRTNDYDAALIERYDALADGRVPGASVAGLLPEVLVAGEPAGELTSDGARLLDPTGALRPGIVLCPPEGDAGTGMVATRSVAPRTGNVSAGTSIFAMVVLEHPLAEVHHELDLVTTPAGDPVAMVHCNNGASELAAWAAMFGRFAAAAGTPLDNDAVFDTLFREALTGEADAGGLLAYNHLAGEPIAGLEEGRPLIVRTPDSRLTLANFIRAELYGVFGTLSLGMRVLAAEGVAIDELFAHGGMFRTAGVAQRFLAGALDAPVTVTETASEGGAWGIAVLAAYVSARAAVGGGGAGAGAGASAGDGSAVGTGVGAGAGASAGDGSAAGTGVATDGTSDPTSARGTGLDLDAYLRDHVFAGTDFTTAEPDPLDVAGFASYLERYRAGLAVEQVAVERLR</sequence>
<gene>
    <name evidence="8" type="ORF">B7R54_14890</name>
</gene>
<evidence type="ECO:0000256" key="2">
    <source>
        <dbReference type="ARBA" id="ARBA00022629"/>
    </source>
</evidence>
<accession>A0A3E0VKV2</accession>
<dbReference type="AlphaFoldDB" id="A0A3E0VKV2"/>
<evidence type="ECO:0000259" key="7">
    <source>
        <dbReference type="Pfam" id="PF02782"/>
    </source>
</evidence>
<dbReference type="InterPro" id="IPR018485">
    <property type="entry name" value="FGGY_C"/>
</dbReference>
<feature type="domain" description="Carbohydrate kinase FGGY N-terminal" evidence="6">
    <location>
        <begin position="27"/>
        <end position="252"/>
    </location>
</feature>
<organism evidence="8 9">
    <name type="scientific">Subtercola boreus</name>
    <dbReference type="NCBI Taxonomy" id="120213"/>
    <lineage>
        <taxon>Bacteria</taxon>
        <taxon>Bacillati</taxon>
        <taxon>Actinomycetota</taxon>
        <taxon>Actinomycetes</taxon>
        <taxon>Micrococcales</taxon>
        <taxon>Microbacteriaceae</taxon>
        <taxon>Subtercola</taxon>
    </lineage>
</organism>
<dbReference type="Pfam" id="PF02782">
    <property type="entry name" value="FGGY_C"/>
    <property type="match status" value="1"/>
</dbReference>
<evidence type="ECO:0000313" key="9">
    <source>
        <dbReference type="Proteomes" id="UP000256486"/>
    </source>
</evidence>
<dbReference type="Proteomes" id="UP000256486">
    <property type="component" value="Unassembled WGS sequence"/>
</dbReference>
<evidence type="ECO:0000256" key="4">
    <source>
        <dbReference type="ARBA" id="ARBA00022777"/>
    </source>
</evidence>
<evidence type="ECO:0000256" key="3">
    <source>
        <dbReference type="ARBA" id="ARBA00022679"/>
    </source>
</evidence>
<dbReference type="Pfam" id="PF00370">
    <property type="entry name" value="FGGY_N"/>
    <property type="match status" value="1"/>
</dbReference>
<keyword evidence="2" id="KW-0119">Carbohydrate metabolism</keyword>
<keyword evidence="4" id="KW-0418">Kinase</keyword>
<feature type="compositionally biased region" description="Low complexity" evidence="5">
    <location>
        <begin position="530"/>
        <end position="540"/>
    </location>
</feature>
<evidence type="ECO:0000256" key="1">
    <source>
        <dbReference type="ARBA" id="ARBA00009156"/>
    </source>
</evidence>
<proteinExistence type="inferred from homology"/>
<feature type="region of interest" description="Disordered" evidence="5">
    <location>
        <begin position="524"/>
        <end position="547"/>
    </location>
</feature>
<evidence type="ECO:0000259" key="6">
    <source>
        <dbReference type="Pfam" id="PF00370"/>
    </source>
</evidence>